<keyword evidence="3" id="KW-0413">Isomerase</keyword>
<reference evidence="3 4" key="1">
    <citation type="submission" date="2020-08" db="EMBL/GenBank/DDBJ databases">
        <title>Genomic Encyclopedia of Type Strains, Phase IV (KMG-IV): sequencing the most valuable type-strain genomes for metagenomic binning, comparative biology and taxonomic classification.</title>
        <authorList>
            <person name="Goeker M."/>
        </authorList>
    </citation>
    <scope>NUCLEOTIDE SEQUENCE [LARGE SCALE GENOMIC DNA]</scope>
    <source>
        <strain evidence="3 4">DSM 27165</strain>
    </source>
</reference>
<gene>
    <name evidence="3" type="ORF">HNQ59_000546</name>
</gene>
<keyword evidence="4" id="KW-1185">Reference proteome</keyword>
<protein>
    <submittedName>
        <fullName evidence="3">Protein disulfide-isomerase</fullName>
        <ecNumber evidence="3">5.3.4.1</ecNumber>
    </submittedName>
</protein>
<dbReference type="EMBL" id="JACHHY010000003">
    <property type="protein sequence ID" value="MBB5017282.1"/>
    <property type="molecule type" value="Genomic_DNA"/>
</dbReference>
<dbReference type="RefSeq" id="WP_184034876.1">
    <property type="nucleotide sequence ID" value="NZ_JACHHY010000003.1"/>
</dbReference>
<dbReference type="Proteomes" id="UP000575898">
    <property type="component" value="Unassembled WGS sequence"/>
</dbReference>
<feature type="chain" id="PRO_5032572449" evidence="1">
    <location>
        <begin position="19"/>
        <end position="162"/>
    </location>
</feature>
<dbReference type="CDD" id="cd02947">
    <property type="entry name" value="TRX_family"/>
    <property type="match status" value="1"/>
</dbReference>
<evidence type="ECO:0000256" key="1">
    <source>
        <dbReference type="SAM" id="SignalP"/>
    </source>
</evidence>
<sequence>MKKLLASLFIAASTLAAAGTLQVPLDKTKPYPYDEQADAKADLRTAQAAARADGKKVLVVFGANWCPDCRGLSHELINGETAKIVAASYHVVKVNIGRWDKNLDIAEIYGKPQAKGIPALVVLDQEGALLKKMDGEALDKVREGHDADIAKFLREQADKKAS</sequence>
<dbReference type="InterPro" id="IPR013766">
    <property type="entry name" value="Thioredoxin_domain"/>
</dbReference>
<dbReference type="SUPFAM" id="SSF52833">
    <property type="entry name" value="Thioredoxin-like"/>
    <property type="match status" value="1"/>
</dbReference>
<feature type="domain" description="Thioredoxin" evidence="2">
    <location>
        <begin position="10"/>
        <end position="158"/>
    </location>
</feature>
<name>A0A840MKP2_9PROT</name>
<organism evidence="3 4">
    <name type="scientific">Chitinivorax tropicus</name>
    <dbReference type="NCBI Taxonomy" id="714531"/>
    <lineage>
        <taxon>Bacteria</taxon>
        <taxon>Pseudomonadati</taxon>
        <taxon>Pseudomonadota</taxon>
        <taxon>Betaproteobacteria</taxon>
        <taxon>Chitinivorax</taxon>
    </lineage>
</organism>
<proteinExistence type="predicted"/>
<keyword evidence="1" id="KW-0732">Signal</keyword>
<evidence type="ECO:0000313" key="3">
    <source>
        <dbReference type="EMBL" id="MBB5017282.1"/>
    </source>
</evidence>
<dbReference type="PROSITE" id="PS51352">
    <property type="entry name" value="THIOREDOXIN_2"/>
    <property type="match status" value="1"/>
</dbReference>
<feature type="signal peptide" evidence="1">
    <location>
        <begin position="1"/>
        <end position="18"/>
    </location>
</feature>
<dbReference type="InterPro" id="IPR036249">
    <property type="entry name" value="Thioredoxin-like_sf"/>
</dbReference>
<evidence type="ECO:0000259" key="2">
    <source>
        <dbReference type="PROSITE" id="PS51352"/>
    </source>
</evidence>
<dbReference type="EC" id="5.3.4.1" evidence="3"/>
<dbReference type="AlphaFoldDB" id="A0A840MKP2"/>
<comment type="caution">
    <text evidence="3">The sequence shown here is derived from an EMBL/GenBank/DDBJ whole genome shotgun (WGS) entry which is preliminary data.</text>
</comment>
<evidence type="ECO:0000313" key="4">
    <source>
        <dbReference type="Proteomes" id="UP000575898"/>
    </source>
</evidence>
<dbReference type="Gene3D" id="3.40.30.10">
    <property type="entry name" value="Glutaredoxin"/>
    <property type="match status" value="1"/>
</dbReference>
<dbReference type="Pfam" id="PF13899">
    <property type="entry name" value="Thioredoxin_7"/>
    <property type="match status" value="1"/>
</dbReference>
<dbReference type="GO" id="GO:0003756">
    <property type="term" value="F:protein disulfide isomerase activity"/>
    <property type="evidence" value="ECO:0007669"/>
    <property type="project" value="UniProtKB-EC"/>
</dbReference>
<accession>A0A840MKP2</accession>